<keyword evidence="1" id="KW-0614">Plasmid</keyword>
<protein>
    <submittedName>
        <fullName evidence="1">Uncharacterized protein</fullName>
    </submittedName>
</protein>
<proteinExistence type="predicted"/>
<accession>A0AAC9NU07</accession>
<evidence type="ECO:0000313" key="2">
    <source>
        <dbReference type="Proteomes" id="UP000182101"/>
    </source>
</evidence>
<organism evidence="1 2">
    <name type="scientific">Alteromonas mediterranea</name>
    <dbReference type="NCBI Taxonomy" id="314275"/>
    <lineage>
        <taxon>Bacteria</taxon>
        <taxon>Pseudomonadati</taxon>
        <taxon>Pseudomonadota</taxon>
        <taxon>Gammaproteobacteria</taxon>
        <taxon>Alteromonadales</taxon>
        <taxon>Alteromonadaceae</taxon>
        <taxon>Alteromonas/Salinimonas group</taxon>
        <taxon>Alteromonas</taxon>
    </lineage>
</organism>
<dbReference type="RefSeq" id="WP_071960940.1">
    <property type="nucleotide sequence ID" value="NZ_CP018025.1"/>
</dbReference>
<sequence length="93" mass="11015">MIDDLKLKLSAFIKENEIKRCKVNYFHQDAPATVVMLTREELSEIQQNEFFKLVSEFSPFHIGRTGELPIFSCLWKKHQFIDIGSNYERISYL</sequence>
<gene>
    <name evidence="1" type="ORF">BM524_20705</name>
</gene>
<name>A0AAC9NU07_9ALTE</name>
<dbReference type="AlphaFoldDB" id="A0AAC9NU07"/>
<dbReference type="Proteomes" id="UP000182101">
    <property type="component" value="Plasmid pAMCP48-600"/>
</dbReference>
<evidence type="ECO:0000313" key="1">
    <source>
        <dbReference type="EMBL" id="APD92326.1"/>
    </source>
</evidence>
<dbReference type="EMBL" id="CP018025">
    <property type="protein sequence ID" value="APD92326.1"/>
    <property type="molecule type" value="Genomic_DNA"/>
</dbReference>
<reference evidence="1 2" key="1">
    <citation type="submission" date="2016-11" db="EMBL/GenBank/DDBJ databases">
        <title>Networking in microbes: conjugative elements and plasmids in the genus Alteromonas.</title>
        <authorList>
            <person name="Lopez-Perez M."/>
            <person name="Ramon-Marco N."/>
            <person name="Rodriguez-Valera F."/>
        </authorList>
    </citation>
    <scope>NUCLEOTIDE SEQUENCE [LARGE SCALE GENOMIC DNA]</scope>
    <source>
        <strain evidence="1 2">CP48</strain>
        <plasmid evidence="2">pamcp48-600</plasmid>
    </source>
</reference>
<geneLocation type="plasmid" evidence="2">
    <name>pamcp48-600</name>
</geneLocation>